<organism evidence="1 2">
    <name type="scientific">Adineta steineri</name>
    <dbReference type="NCBI Taxonomy" id="433720"/>
    <lineage>
        <taxon>Eukaryota</taxon>
        <taxon>Metazoa</taxon>
        <taxon>Spiralia</taxon>
        <taxon>Gnathifera</taxon>
        <taxon>Rotifera</taxon>
        <taxon>Eurotatoria</taxon>
        <taxon>Bdelloidea</taxon>
        <taxon>Adinetida</taxon>
        <taxon>Adinetidae</taxon>
        <taxon>Adineta</taxon>
    </lineage>
</organism>
<dbReference type="EMBL" id="CAJNOE010005134">
    <property type="protein sequence ID" value="CAF1517488.1"/>
    <property type="molecule type" value="Genomic_DNA"/>
</dbReference>
<accession>A0A815UL41</accession>
<proteinExistence type="predicted"/>
<gene>
    <name evidence="1" type="ORF">IZO911_LOCUS45741</name>
</gene>
<evidence type="ECO:0000313" key="1">
    <source>
        <dbReference type="EMBL" id="CAF1517488.1"/>
    </source>
</evidence>
<name>A0A815UL41_9BILA</name>
<sequence length="75" mass="8550">MAASRFIRFFSRRQAKKPTSILNDDINYHSNSKFLSNGKIHSTEKTQQIISIKNGLVCTIIFLDGEEVNFEVDVS</sequence>
<dbReference type="Proteomes" id="UP000663860">
    <property type="component" value="Unassembled WGS sequence"/>
</dbReference>
<evidence type="ECO:0000313" key="2">
    <source>
        <dbReference type="Proteomes" id="UP000663860"/>
    </source>
</evidence>
<reference evidence="1" key="1">
    <citation type="submission" date="2021-02" db="EMBL/GenBank/DDBJ databases">
        <authorList>
            <person name="Nowell W R."/>
        </authorList>
    </citation>
    <scope>NUCLEOTIDE SEQUENCE</scope>
</reference>
<dbReference type="AlphaFoldDB" id="A0A815UL41"/>
<comment type="caution">
    <text evidence="1">The sequence shown here is derived from an EMBL/GenBank/DDBJ whole genome shotgun (WGS) entry which is preliminary data.</text>
</comment>
<protein>
    <submittedName>
        <fullName evidence="1">Uncharacterized protein</fullName>
    </submittedName>
</protein>